<evidence type="ECO:0000256" key="2">
    <source>
        <dbReference type="ARBA" id="ARBA00023125"/>
    </source>
</evidence>
<dbReference type="InterPro" id="IPR036390">
    <property type="entry name" value="WH_DNA-bd_sf"/>
</dbReference>
<sequence length="194" mass="20981">MHSRLLLGRTRRGSWRHSYDISRSTTPVKLLFLSYYRGVTETIAATGDQAVLPEPTCGEIRLEAVLHALADPVRLQIVTELAVNRHEMACQAFGLPVSKSTTTHHFKVLREAGVIRQFRRGTARMSMLRTEDLEPLFPGLLDGVLNAALAQRARVEQCPDGGAVGTGPGEAGTARRGGLNGPRSAPEGVSACRA</sequence>
<dbReference type="InterPro" id="IPR011991">
    <property type="entry name" value="ArsR-like_HTH"/>
</dbReference>
<dbReference type="SUPFAM" id="SSF46785">
    <property type="entry name" value="Winged helix' DNA-binding domain"/>
    <property type="match status" value="1"/>
</dbReference>
<dbReference type="InterPro" id="IPR001845">
    <property type="entry name" value="HTH_ArsR_DNA-bd_dom"/>
</dbReference>
<keyword evidence="3" id="KW-0804">Transcription</keyword>
<dbReference type="Proteomes" id="UP001500305">
    <property type="component" value="Unassembled WGS sequence"/>
</dbReference>
<protein>
    <recommendedName>
        <fullName evidence="5">HTH arsR-type domain-containing protein</fullName>
    </recommendedName>
</protein>
<dbReference type="CDD" id="cd00090">
    <property type="entry name" value="HTH_ARSR"/>
    <property type="match status" value="1"/>
</dbReference>
<dbReference type="Gene3D" id="1.10.10.10">
    <property type="entry name" value="Winged helix-like DNA-binding domain superfamily/Winged helix DNA-binding domain"/>
    <property type="match status" value="1"/>
</dbReference>
<comment type="caution">
    <text evidence="6">The sequence shown here is derived from an EMBL/GenBank/DDBJ whole genome shotgun (WGS) entry which is preliminary data.</text>
</comment>
<name>A0ABN3ETE0_9ACTN</name>
<evidence type="ECO:0000313" key="6">
    <source>
        <dbReference type="EMBL" id="GAA2269577.1"/>
    </source>
</evidence>
<evidence type="ECO:0000256" key="4">
    <source>
        <dbReference type="SAM" id="MobiDB-lite"/>
    </source>
</evidence>
<organism evidence="6 7">
    <name type="scientific">Kitasatospora cystarginea</name>
    <dbReference type="NCBI Taxonomy" id="58350"/>
    <lineage>
        <taxon>Bacteria</taxon>
        <taxon>Bacillati</taxon>
        <taxon>Actinomycetota</taxon>
        <taxon>Actinomycetes</taxon>
        <taxon>Kitasatosporales</taxon>
        <taxon>Streptomycetaceae</taxon>
        <taxon>Kitasatospora</taxon>
    </lineage>
</organism>
<evidence type="ECO:0000313" key="7">
    <source>
        <dbReference type="Proteomes" id="UP001500305"/>
    </source>
</evidence>
<evidence type="ECO:0000259" key="5">
    <source>
        <dbReference type="PROSITE" id="PS50987"/>
    </source>
</evidence>
<feature type="region of interest" description="Disordered" evidence="4">
    <location>
        <begin position="158"/>
        <end position="194"/>
    </location>
</feature>
<keyword evidence="2" id="KW-0238">DNA-binding</keyword>
<dbReference type="InterPro" id="IPR036388">
    <property type="entry name" value="WH-like_DNA-bd_sf"/>
</dbReference>
<dbReference type="PANTHER" id="PTHR33154">
    <property type="entry name" value="TRANSCRIPTIONAL REGULATOR, ARSR FAMILY"/>
    <property type="match status" value="1"/>
</dbReference>
<dbReference type="SMART" id="SM00418">
    <property type="entry name" value="HTH_ARSR"/>
    <property type="match status" value="1"/>
</dbReference>
<evidence type="ECO:0000256" key="3">
    <source>
        <dbReference type="ARBA" id="ARBA00023163"/>
    </source>
</evidence>
<dbReference type="PANTHER" id="PTHR33154:SF12">
    <property type="entry name" value="TRANSCRIPTIONAL REGULATORY PROTEIN"/>
    <property type="match status" value="1"/>
</dbReference>
<dbReference type="PROSITE" id="PS50987">
    <property type="entry name" value="HTH_ARSR_2"/>
    <property type="match status" value="1"/>
</dbReference>
<proteinExistence type="predicted"/>
<dbReference type="Pfam" id="PF01022">
    <property type="entry name" value="HTH_5"/>
    <property type="match status" value="1"/>
</dbReference>
<keyword evidence="7" id="KW-1185">Reference proteome</keyword>
<gene>
    <name evidence="6" type="ORF">GCM10010430_64000</name>
</gene>
<accession>A0ABN3ETE0</accession>
<reference evidence="6 7" key="1">
    <citation type="journal article" date="2019" name="Int. J. Syst. Evol. Microbiol.">
        <title>The Global Catalogue of Microorganisms (GCM) 10K type strain sequencing project: providing services to taxonomists for standard genome sequencing and annotation.</title>
        <authorList>
            <consortium name="The Broad Institute Genomics Platform"/>
            <consortium name="The Broad Institute Genome Sequencing Center for Infectious Disease"/>
            <person name="Wu L."/>
            <person name="Ma J."/>
        </authorList>
    </citation>
    <scope>NUCLEOTIDE SEQUENCE [LARGE SCALE GENOMIC DNA]</scope>
    <source>
        <strain evidence="6 7">JCM 7356</strain>
    </source>
</reference>
<dbReference type="EMBL" id="BAAATR010000039">
    <property type="protein sequence ID" value="GAA2269577.1"/>
    <property type="molecule type" value="Genomic_DNA"/>
</dbReference>
<dbReference type="PRINTS" id="PR00778">
    <property type="entry name" value="HTHARSR"/>
</dbReference>
<dbReference type="InterPro" id="IPR051081">
    <property type="entry name" value="HTH_MetalResp_TranReg"/>
</dbReference>
<evidence type="ECO:0000256" key="1">
    <source>
        <dbReference type="ARBA" id="ARBA00023015"/>
    </source>
</evidence>
<feature type="domain" description="HTH arsR-type" evidence="5">
    <location>
        <begin position="54"/>
        <end position="148"/>
    </location>
</feature>
<keyword evidence="1" id="KW-0805">Transcription regulation</keyword>